<gene>
    <name evidence="5" type="primary">otsB</name>
    <name evidence="5" type="ORF">ENX03_05120</name>
</gene>
<reference evidence="5" key="1">
    <citation type="journal article" date="2020" name="mSystems">
        <title>Genome- and Community-Level Interaction Insights into Carbon Utilization and Element Cycling Functions of Hydrothermarchaeota in Hydrothermal Sediment.</title>
        <authorList>
            <person name="Zhou Z."/>
            <person name="Liu Y."/>
            <person name="Xu W."/>
            <person name="Pan J."/>
            <person name="Luo Z.H."/>
            <person name="Li M."/>
        </authorList>
    </citation>
    <scope>NUCLEOTIDE SEQUENCE [LARGE SCALE GENOMIC DNA]</scope>
    <source>
        <strain evidence="5">SpSt-902</strain>
    </source>
</reference>
<proteinExistence type="inferred from homology"/>
<dbReference type="Gene3D" id="3.30.70.1020">
    <property type="entry name" value="Trehalose-6-phosphate phosphatase related protein, domain 2"/>
    <property type="match status" value="1"/>
</dbReference>
<dbReference type="InterPro" id="IPR006379">
    <property type="entry name" value="HAD-SF_hydro_IIB"/>
</dbReference>
<name>A0A7C3QUJ9_9BACT</name>
<comment type="function">
    <text evidence="4">Removes the phosphate from trehalose 6-phosphate to produce free trehalose.</text>
</comment>
<protein>
    <recommendedName>
        <fullName evidence="4">Trehalose 6-phosphate phosphatase</fullName>
        <ecNumber evidence="4">3.1.3.12</ecNumber>
    </recommendedName>
</protein>
<evidence type="ECO:0000256" key="3">
    <source>
        <dbReference type="ARBA" id="ARBA00022801"/>
    </source>
</evidence>
<dbReference type="NCBIfam" id="TIGR00685">
    <property type="entry name" value="T6PP"/>
    <property type="match status" value="1"/>
</dbReference>
<dbReference type="EC" id="3.1.3.12" evidence="4"/>
<dbReference type="InterPro" id="IPR003337">
    <property type="entry name" value="Trehalose_PPase"/>
</dbReference>
<dbReference type="UniPathway" id="UPA00299"/>
<dbReference type="GO" id="GO:0046872">
    <property type="term" value="F:metal ion binding"/>
    <property type="evidence" value="ECO:0007669"/>
    <property type="project" value="UniProtKB-KW"/>
</dbReference>
<comment type="similarity">
    <text evidence="2 4">Belongs to the trehalose phosphatase family.</text>
</comment>
<keyword evidence="3 4" id="KW-0378">Hydrolase</keyword>
<keyword evidence="4" id="KW-0479">Metal-binding</keyword>
<dbReference type="EMBL" id="DTMM01000096">
    <property type="protein sequence ID" value="HFT93312.1"/>
    <property type="molecule type" value="Genomic_DNA"/>
</dbReference>
<dbReference type="InterPro" id="IPR023214">
    <property type="entry name" value="HAD_sf"/>
</dbReference>
<dbReference type="PANTHER" id="PTHR43768">
    <property type="entry name" value="TREHALOSE 6-PHOSPHATE PHOSPHATASE"/>
    <property type="match status" value="1"/>
</dbReference>
<dbReference type="InterPro" id="IPR044651">
    <property type="entry name" value="OTSB-like"/>
</dbReference>
<comment type="caution">
    <text evidence="5">The sequence shown here is derived from an EMBL/GenBank/DDBJ whole genome shotgun (WGS) entry which is preliminary data.</text>
</comment>
<sequence>MITKNAGKGESGTQVTFSTINESDCCFERIPKDHSVLFLDFDGTLAPIQEKPDSVFLTPGKLSLLKALSKKMPVFILSGRSLADLQLRLPLDELAGASGDHGASRIYKGKRFADPEGDSARTSMQALFELLHPALAKWPDVSTEKKEYSLSVHYRQLREDKRKDFSEFLEDRFRHTGVDNLEMRHGKCVFEFRHPRISKESALLWFLHRLDSVKDQDETGDRTYYPIMIGDDTTDLNAIKTAITLGGKGIWVGEQLPDDNPPLPSLLKNTEQVWEWLENTFMG</sequence>
<dbReference type="GO" id="GO:0005992">
    <property type="term" value="P:trehalose biosynthetic process"/>
    <property type="evidence" value="ECO:0007669"/>
    <property type="project" value="UniProtKB-UniPathway"/>
</dbReference>
<comment type="cofactor">
    <cofactor evidence="4">
        <name>Mg(2+)</name>
        <dbReference type="ChEBI" id="CHEBI:18420"/>
    </cofactor>
</comment>
<evidence type="ECO:0000256" key="2">
    <source>
        <dbReference type="ARBA" id="ARBA00008770"/>
    </source>
</evidence>
<dbReference type="Pfam" id="PF02358">
    <property type="entry name" value="Trehalose_PPase"/>
    <property type="match status" value="1"/>
</dbReference>
<evidence type="ECO:0000313" key="5">
    <source>
        <dbReference type="EMBL" id="HFT93312.1"/>
    </source>
</evidence>
<evidence type="ECO:0000256" key="1">
    <source>
        <dbReference type="ARBA" id="ARBA00005199"/>
    </source>
</evidence>
<evidence type="ECO:0000256" key="4">
    <source>
        <dbReference type="RuleBase" id="RU361117"/>
    </source>
</evidence>
<dbReference type="NCBIfam" id="TIGR01484">
    <property type="entry name" value="HAD-SF-IIB"/>
    <property type="match status" value="1"/>
</dbReference>
<organism evidence="5">
    <name type="scientific">Leptospirillum ferriphilum</name>
    <dbReference type="NCBI Taxonomy" id="178606"/>
    <lineage>
        <taxon>Bacteria</taxon>
        <taxon>Pseudomonadati</taxon>
        <taxon>Nitrospirota</taxon>
        <taxon>Nitrospiria</taxon>
        <taxon>Nitrospirales</taxon>
        <taxon>Nitrospiraceae</taxon>
        <taxon>Leptospirillum</taxon>
    </lineage>
</organism>
<accession>A0A7C3QUJ9</accession>
<dbReference type="GO" id="GO:0004805">
    <property type="term" value="F:trehalose-phosphatase activity"/>
    <property type="evidence" value="ECO:0007669"/>
    <property type="project" value="UniProtKB-EC"/>
</dbReference>
<dbReference type="SUPFAM" id="SSF56784">
    <property type="entry name" value="HAD-like"/>
    <property type="match status" value="1"/>
</dbReference>
<dbReference type="Gene3D" id="3.40.50.1000">
    <property type="entry name" value="HAD superfamily/HAD-like"/>
    <property type="match status" value="1"/>
</dbReference>
<comment type="catalytic activity">
    <reaction evidence="4">
        <text>alpha,alpha-trehalose 6-phosphate + H2O = alpha,alpha-trehalose + phosphate</text>
        <dbReference type="Rhea" id="RHEA:23420"/>
        <dbReference type="ChEBI" id="CHEBI:15377"/>
        <dbReference type="ChEBI" id="CHEBI:16551"/>
        <dbReference type="ChEBI" id="CHEBI:43474"/>
        <dbReference type="ChEBI" id="CHEBI:58429"/>
        <dbReference type="EC" id="3.1.3.12"/>
    </reaction>
</comment>
<dbReference type="InterPro" id="IPR036412">
    <property type="entry name" value="HAD-like_sf"/>
</dbReference>
<comment type="pathway">
    <text evidence="1 4">Glycan biosynthesis; trehalose biosynthesis.</text>
</comment>
<keyword evidence="4" id="KW-0460">Magnesium</keyword>
<dbReference type="AlphaFoldDB" id="A0A7C3QUJ9"/>
<dbReference type="PANTHER" id="PTHR43768:SF3">
    <property type="entry name" value="TREHALOSE 6-PHOSPHATE PHOSPHATASE"/>
    <property type="match status" value="1"/>
</dbReference>